<evidence type="ECO:0000313" key="1">
    <source>
        <dbReference type="EMBL" id="EEG76077.1"/>
    </source>
</evidence>
<organism evidence="1 2">
    <name type="scientific">Dethiobacter alkaliphilus AHT 1</name>
    <dbReference type="NCBI Taxonomy" id="555088"/>
    <lineage>
        <taxon>Bacteria</taxon>
        <taxon>Bacillati</taxon>
        <taxon>Bacillota</taxon>
        <taxon>Dethiobacteria</taxon>
        <taxon>Dethiobacterales</taxon>
        <taxon>Dethiobacteraceae</taxon>
        <taxon>Dethiobacter</taxon>
    </lineage>
</organism>
<evidence type="ECO:0008006" key="3">
    <source>
        <dbReference type="Google" id="ProtNLM"/>
    </source>
</evidence>
<dbReference type="OrthoDB" id="9781752at2"/>
<dbReference type="STRING" id="555088.DealDRAFT_3064"/>
<dbReference type="Proteomes" id="UP000006443">
    <property type="component" value="Unassembled WGS sequence"/>
</dbReference>
<comment type="caution">
    <text evidence="1">The sequence shown here is derived from an EMBL/GenBank/DDBJ whole genome shotgun (WGS) entry which is preliminary data.</text>
</comment>
<accession>C0GKQ5</accession>
<dbReference type="EMBL" id="ACJM01000026">
    <property type="protein sequence ID" value="EEG76077.1"/>
    <property type="molecule type" value="Genomic_DNA"/>
</dbReference>
<sequence>MKGKPLVRKFFADSNTACGFHSVYNHIPGHHNKKLFILRGTCKSDISALLAEVGEFMFKEGYDLEYFFCSLQPGSIDALTIPALKVTVVDGSAPHLLDTSQFNFLTEEIGVAKMRKKKILSLKYNKSRNDDEAKEAYTAGYYYLAEAQLALKHLTLYKKAIVDTVKINQVVLELLGRIMDDEPCRKEGLQRNLLASAITPRGILNYYESIISACSELYLLTGSLGLGKSGILDTVYQVLRHKGLGLEIYRCALNPDKIDALLVPEKGLAIVKKGQHLPFNTNSSGILYKEYLNLDSSATAADEWKAEIINDYENRFELLLSQGIKCFRKGYEAQIKKEAHHHLMADSLRFQNVKDEIISKVFS</sequence>
<gene>
    <name evidence="1" type="ORF">DealDRAFT_3064</name>
</gene>
<proteinExistence type="predicted"/>
<reference evidence="1 2" key="1">
    <citation type="submission" date="2009-02" db="EMBL/GenBank/DDBJ databases">
        <title>Sequencing of the draft genome and assembly of Dethiobacter alkaliphilus AHT 1.</title>
        <authorList>
            <consortium name="US DOE Joint Genome Institute (JGI-PGF)"/>
            <person name="Lucas S."/>
            <person name="Copeland A."/>
            <person name="Lapidus A."/>
            <person name="Glavina del Rio T."/>
            <person name="Dalin E."/>
            <person name="Tice H."/>
            <person name="Bruce D."/>
            <person name="Goodwin L."/>
            <person name="Pitluck S."/>
            <person name="Larimer F."/>
            <person name="Land M.L."/>
            <person name="Hauser L."/>
            <person name="Muyzer G."/>
        </authorList>
    </citation>
    <scope>NUCLEOTIDE SEQUENCE [LARGE SCALE GENOMIC DNA]</scope>
    <source>
        <strain evidence="1 2">AHT 1</strain>
    </source>
</reference>
<dbReference type="RefSeq" id="WP_008519102.1">
    <property type="nucleotide sequence ID" value="NZ_ACJM01000026.1"/>
</dbReference>
<dbReference type="AlphaFoldDB" id="C0GKQ5"/>
<dbReference type="eggNOG" id="COG3911">
    <property type="taxonomic scope" value="Bacteria"/>
</dbReference>
<protein>
    <recommendedName>
        <fullName evidence="3">ATPase</fullName>
    </recommendedName>
</protein>
<name>C0GKQ5_DETAL</name>
<evidence type="ECO:0000313" key="2">
    <source>
        <dbReference type="Proteomes" id="UP000006443"/>
    </source>
</evidence>
<keyword evidence="2" id="KW-1185">Reference proteome</keyword>